<dbReference type="EMBL" id="GGEC01077717">
    <property type="protein sequence ID" value="MBX58201.1"/>
    <property type="molecule type" value="Transcribed_RNA"/>
</dbReference>
<protein>
    <submittedName>
        <fullName evidence="1">Uncharacterized protein</fullName>
    </submittedName>
</protein>
<reference evidence="1" key="1">
    <citation type="submission" date="2018-02" db="EMBL/GenBank/DDBJ databases">
        <title>Rhizophora mucronata_Transcriptome.</title>
        <authorList>
            <person name="Meera S.P."/>
            <person name="Sreeshan A."/>
            <person name="Augustine A."/>
        </authorList>
    </citation>
    <scope>NUCLEOTIDE SEQUENCE</scope>
    <source>
        <tissue evidence="1">Leaf</tissue>
    </source>
</reference>
<evidence type="ECO:0000313" key="1">
    <source>
        <dbReference type="EMBL" id="MBX58201.1"/>
    </source>
</evidence>
<name>A0A2P2PU08_RHIMU</name>
<sequence length="45" mass="5290">MFTINNFFIGRNDKESLLKKALSKRTSFIRRSTKKMTIASINRLL</sequence>
<dbReference type="AlphaFoldDB" id="A0A2P2PU08"/>
<organism evidence="1">
    <name type="scientific">Rhizophora mucronata</name>
    <name type="common">Asiatic mangrove</name>
    <dbReference type="NCBI Taxonomy" id="61149"/>
    <lineage>
        <taxon>Eukaryota</taxon>
        <taxon>Viridiplantae</taxon>
        <taxon>Streptophyta</taxon>
        <taxon>Embryophyta</taxon>
        <taxon>Tracheophyta</taxon>
        <taxon>Spermatophyta</taxon>
        <taxon>Magnoliopsida</taxon>
        <taxon>eudicotyledons</taxon>
        <taxon>Gunneridae</taxon>
        <taxon>Pentapetalae</taxon>
        <taxon>rosids</taxon>
        <taxon>fabids</taxon>
        <taxon>Malpighiales</taxon>
        <taxon>Rhizophoraceae</taxon>
        <taxon>Rhizophora</taxon>
    </lineage>
</organism>
<accession>A0A2P2PU08</accession>
<proteinExistence type="predicted"/>